<dbReference type="EMBL" id="JAQMHB010000001">
    <property type="protein sequence ID" value="MDS9995078.1"/>
    <property type="molecule type" value="Genomic_DNA"/>
</dbReference>
<gene>
    <name evidence="8" type="primary">mobA</name>
    <name evidence="10" type="ORF">PNQ69_20115</name>
</gene>
<accession>A0ABU2IBR2</accession>
<comment type="caution">
    <text evidence="8">Lacks conserved residue(s) required for the propagation of feature annotation.</text>
</comment>
<evidence type="ECO:0000256" key="5">
    <source>
        <dbReference type="ARBA" id="ARBA00022842"/>
    </source>
</evidence>
<keyword evidence="5 8" id="KW-0460">Magnesium</keyword>
<feature type="binding site" evidence="8">
    <location>
        <position position="107"/>
    </location>
    <ligand>
        <name>GTP</name>
        <dbReference type="ChEBI" id="CHEBI:37565"/>
    </ligand>
</feature>
<dbReference type="PANTHER" id="PTHR19136">
    <property type="entry name" value="MOLYBDENUM COFACTOR GUANYLYLTRANSFERASE"/>
    <property type="match status" value="1"/>
</dbReference>
<feature type="binding site" evidence="8">
    <location>
        <begin position="12"/>
        <end position="14"/>
    </location>
    <ligand>
        <name>GTP</name>
        <dbReference type="ChEBI" id="CHEBI:37565"/>
    </ligand>
</feature>
<dbReference type="Pfam" id="PF12804">
    <property type="entry name" value="NTP_transf_3"/>
    <property type="match status" value="1"/>
</dbReference>
<comment type="subcellular location">
    <subcellularLocation>
        <location evidence="8">Cytoplasm</location>
    </subcellularLocation>
</comment>
<evidence type="ECO:0000256" key="6">
    <source>
        <dbReference type="ARBA" id="ARBA00023134"/>
    </source>
</evidence>
<dbReference type="RefSeq" id="WP_209230911.1">
    <property type="nucleotide sequence ID" value="NZ_JAGHXG010000010.1"/>
</dbReference>
<protein>
    <recommendedName>
        <fullName evidence="8">Molybdenum cofactor guanylyltransferase</fullName>
        <shortName evidence="8">MoCo guanylyltransferase</shortName>
        <ecNumber evidence="8">2.7.7.77</ecNumber>
    </recommendedName>
    <alternativeName>
        <fullName evidence="8">GTP:molybdopterin guanylyltransferase</fullName>
    </alternativeName>
    <alternativeName>
        <fullName evidence="8">Mo-MPT guanylyltransferase</fullName>
    </alternativeName>
    <alternativeName>
        <fullName evidence="8">Molybdopterin guanylyltransferase</fullName>
    </alternativeName>
    <alternativeName>
        <fullName evidence="8">Molybdopterin-guanine dinucleotide synthase</fullName>
        <shortName evidence="8">MGD synthase</shortName>
    </alternativeName>
</protein>
<keyword evidence="1 8" id="KW-0963">Cytoplasm</keyword>
<proteinExistence type="inferred from homology"/>
<keyword evidence="4 8" id="KW-0547">Nucleotide-binding</keyword>
<keyword evidence="2 8" id="KW-0808">Transferase</keyword>
<evidence type="ECO:0000313" key="11">
    <source>
        <dbReference type="Proteomes" id="UP001260534"/>
    </source>
</evidence>
<name>A0ABU2IBR2_9XANT</name>
<feature type="binding site" evidence="8">
    <location>
        <position position="25"/>
    </location>
    <ligand>
        <name>GTP</name>
        <dbReference type="ChEBI" id="CHEBI:37565"/>
    </ligand>
</feature>
<dbReference type="EC" id="2.7.7.77" evidence="8"/>
<evidence type="ECO:0000256" key="1">
    <source>
        <dbReference type="ARBA" id="ARBA00022490"/>
    </source>
</evidence>
<dbReference type="CDD" id="cd02503">
    <property type="entry name" value="MobA"/>
    <property type="match status" value="1"/>
</dbReference>
<keyword evidence="11" id="KW-1185">Reference proteome</keyword>
<dbReference type="PANTHER" id="PTHR19136:SF81">
    <property type="entry name" value="MOLYBDENUM COFACTOR GUANYLYLTRANSFERASE"/>
    <property type="match status" value="1"/>
</dbReference>
<comment type="domain">
    <text evidence="8">The N-terminal domain determines nucleotide recognition and specific binding, while the C-terminal domain determines the specific binding to the target protein.</text>
</comment>
<dbReference type="GO" id="GO:0016740">
    <property type="term" value="F:transferase activity"/>
    <property type="evidence" value="ECO:0007669"/>
    <property type="project" value="UniProtKB-KW"/>
</dbReference>
<dbReference type="SUPFAM" id="SSF53448">
    <property type="entry name" value="Nucleotide-diphospho-sugar transferases"/>
    <property type="match status" value="1"/>
</dbReference>
<dbReference type="InterPro" id="IPR029044">
    <property type="entry name" value="Nucleotide-diphossugar_trans"/>
</dbReference>
<comment type="caution">
    <text evidence="10">The sequence shown here is derived from an EMBL/GenBank/DDBJ whole genome shotgun (WGS) entry which is preliminary data.</text>
</comment>
<evidence type="ECO:0000256" key="3">
    <source>
        <dbReference type="ARBA" id="ARBA00022723"/>
    </source>
</evidence>
<evidence type="ECO:0000313" key="10">
    <source>
        <dbReference type="EMBL" id="MDS9995078.1"/>
    </source>
</evidence>
<dbReference type="Proteomes" id="UP001260534">
    <property type="component" value="Unassembled WGS sequence"/>
</dbReference>
<keyword evidence="7 8" id="KW-0501">Molybdenum cofactor biosynthesis</keyword>
<evidence type="ECO:0000256" key="7">
    <source>
        <dbReference type="ARBA" id="ARBA00023150"/>
    </source>
</evidence>
<dbReference type="HAMAP" id="MF_00316">
    <property type="entry name" value="MobA"/>
    <property type="match status" value="1"/>
</dbReference>
<comment type="function">
    <text evidence="8">Transfers a GMP moiety from GTP to Mo-molybdopterin (Mo-MPT) cofactor (Moco or molybdenum cofactor) to form Mo-molybdopterin guanine dinucleotide (Mo-MGD) cofactor.</text>
</comment>
<dbReference type="InterPro" id="IPR013482">
    <property type="entry name" value="Molybde_CF_guanTrfase"/>
</dbReference>
<comment type="similarity">
    <text evidence="8">Belongs to the MobA family.</text>
</comment>
<feature type="binding site" evidence="8">
    <location>
        <position position="107"/>
    </location>
    <ligand>
        <name>Mg(2+)</name>
        <dbReference type="ChEBI" id="CHEBI:18420"/>
    </ligand>
</feature>
<keyword evidence="3 8" id="KW-0479">Metal-binding</keyword>
<organism evidence="10 11">
    <name type="scientific">Xanthomonas hawaiiensis</name>
    <dbReference type="NCBI Taxonomy" id="3003247"/>
    <lineage>
        <taxon>Bacteria</taxon>
        <taxon>Pseudomonadati</taxon>
        <taxon>Pseudomonadota</taxon>
        <taxon>Gammaproteobacteria</taxon>
        <taxon>Lysobacterales</taxon>
        <taxon>Lysobacteraceae</taxon>
        <taxon>Xanthomonas</taxon>
    </lineage>
</organism>
<keyword evidence="6 8" id="KW-0342">GTP-binding</keyword>
<feature type="domain" description="MobA-like NTP transferase" evidence="9">
    <location>
        <begin position="11"/>
        <end position="165"/>
    </location>
</feature>
<sequence length="201" mass="20933">MDTRRAITLGILAGGRAQRLGGCDKAWLQRDGQSQVQWLLQALAPQVSAVLVSANRSLPRYAAVGLQAVPDRVAAPPDAERSLGPIAGLDALAAACATPWLLTVPVDLCRLPPDLTAMLVAAATDHDGAWVEDAAGAQPLVALYRVAALRPALAEALAAGRYAPRALQQRLRMLSVALPEIVLGNLNTPQDLAAAGILPPP</sequence>
<comment type="cofactor">
    <cofactor evidence="8">
        <name>Mg(2+)</name>
        <dbReference type="ChEBI" id="CHEBI:18420"/>
    </cofactor>
</comment>
<evidence type="ECO:0000259" key="9">
    <source>
        <dbReference type="Pfam" id="PF12804"/>
    </source>
</evidence>
<feature type="binding site" evidence="8">
    <location>
        <position position="71"/>
    </location>
    <ligand>
        <name>GTP</name>
        <dbReference type="ChEBI" id="CHEBI:37565"/>
    </ligand>
</feature>
<dbReference type="Gene3D" id="3.90.550.10">
    <property type="entry name" value="Spore Coat Polysaccharide Biosynthesis Protein SpsA, Chain A"/>
    <property type="match status" value="1"/>
</dbReference>
<comment type="catalytic activity">
    <reaction evidence="8">
        <text>Mo-molybdopterin + GTP + H(+) = Mo-molybdopterin guanine dinucleotide + diphosphate</text>
        <dbReference type="Rhea" id="RHEA:34243"/>
        <dbReference type="ChEBI" id="CHEBI:15378"/>
        <dbReference type="ChEBI" id="CHEBI:33019"/>
        <dbReference type="ChEBI" id="CHEBI:37565"/>
        <dbReference type="ChEBI" id="CHEBI:71302"/>
        <dbReference type="ChEBI" id="CHEBI:71310"/>
        <dbReference type="EC" id="2.7.7.77"/>
    </reaction>
</comment>
<evidence type="ECO:0000256" key="8">
    <source>
        <dbReference type="HAMAP-Rule" id="MF_00316"/>
    </source>
</evidence>
<comment type="subunit">
    <text evidence="8">Monomer.</text>
</comment>
<dbReference type="InterPro" id="IPR025877">
    <property type="entry name" value="MobA-like_NTP_Trfase"/>
</dbReference>
<evidence type="ECO:0000256" key="4">
    <source>
        <dbReference type="ARBA" id="ARBA00022741"/>
    </source>
</evidence>
<evidence type="ECO:0000256" key="2">
    <source>
        <dbReference type="ARBA" id="ARBA00022679"/>
    </source>
</evidence>
<reference evidence="10 11" key="1">
    <citation type="submission" date="2023-01" db="EMBL/GenBank/DDBJ databases">
        <title>Xanthomonas hawaiianensis sp. nov. isolated from Araceae family in Hawaii.</title>
        <authorList>
            <person name="Chunag S.-C."/>
            <person name="Dobhal S."/>
            <person name="Alvarez A."/>
            <person name="Arif M."/>
        </authorList>
    </citation>
    <scope>NUCLEOTIDE SEQUENCE [LARGE SCALE GENOMIC DNA]</scope>
    <source>
        <strain evidence="10 11">A2111</strain>
    </source>
</reference>